<dbReference type="RefSeq" id="XP_056769862.1">
    <property type="nucleotide sequence ID" value="XM_056905755.1"/>
</dbReference>
<feature type="compositionally biased region" description="Polar residues" evidence="1">
    <location>
        <begin position="135"/>
        <end position="144"/>
    </location>
</feature>
<feature type="compositionally biased region" description="Polar residues" evidence="1">
    <location>
        <begin position="1"/>
        <end position="13"/>
    </location>
</feature>
<evidence type="ECO:0000256" key="1">
    <source>
        <dbReference type="SAM" id="MobiDB-lite"/>
    </source>
</evidence>
<sequence>MTDTVRGNELSEQNLKELINTINAETEDPDSEKESTDPGTASFDKERKRTFRTIDEIVEEKSPILNPEVERELRVRRSYAAFCEDFTSSGTLGPKRRFEMNMGMDGHIEETETMPESYSRSGEALSLEHRQGPFQTSSELSSQIPALEPVSCSRERGSNAIDQPKTGVDNEKDNLEVQPPFITCPRPSSLIMTPSVYGEMQRATRERKRARKQKLLGPFRALFFKGHPLHRQRYDMD</sequence>
<feature type="region of interest" description="Disordered" evidence="1">
    <location>
        <begin position="1"/>
        <end position="47"/>
    </location>
</feature>
<proteinExistence type="predicted"/>
<dbReference type="Proteomes" id="UP001213681">
    <property type="component" value="Unassembled WGS sequence"/>
</dbReference>
<evidence type="ECO:0000313" key="3">
    <source>
        <dbReference type="Proteomes" id="UP001213681"/>
    </source>
</evidence>
<feature type="region of interest" description="Disordered" evidence="1">
    <location>
        <begin position="135"/>
        <end position="179"/>
    </location>
</feature>
<reference evidence="2" key="1">
    <citation type="submission" date="2022-12" db="EMBL/GenBank/DDBJ databases">
        <authorList>
            <person name="Petersen C."/>
        </authorList>
    </citation>
    <scope>NUCLEOTIDE SEQUENCE</scope>
    <source>
        <strain evidence="2">IBT 16125</strain>
    </source>
</reference>
<organism evidence="2 3">
    <name type="scientific">Penicillium daleae</name>
    <dbReference type="NCBI Taxonomy" id="63821"/>
    <lineage>
        <taxon>Eukaryota</taxon>
        <taxon>Fungi</taxon>
        <taxon>Dikarya</taxon>
        <taxon>Ascomycota</taxon>
        <taxon>Pezizomycotina</taxon>
        <taxon>Eurotiomycetes</taxon>
        <taxon>Eurotiomycetidae</taxon>
        <taxon>Eurotiales</taxon>
        <taxon>Aspergillaceae</taxon>
        <taxon>Penicillium</taxon>
    </lineage>
</organism>
<name>A0AAD6CFN5_9EURO</name>
<dbReference type="GeneID" id="81595998"/>
<gene>
    <name evidence="2" type="ORF">N7458_002372</name>
</gene>
<comment type="caution">
    <text evidence="2">The sequence shown here is derived from an EMBL/GenBank/DDBJ whole genome shotgun (WGS) entry which is preliminary data.</text>
</comment>
<dbReference type="EMBL" id="JAPVEA010000002">
    <property type="protein sequence ID" value="KAJ5460820.1"/>
    <property type="molecule type" value="Genomic_DNA"/>
</dbReference>
<keyword evidence="3" id="KW-1185">Reference proteome</keyword>
<evidence type="ECO:0000313" key="2">
    <source>
        <dbReference type="EMBL" id="KAJ5460820.1"/>
    </source>
</evidence>
<reference evidence="2" key="2">
    <citation type="journal article" date="2023" name="IMA Fungus">
        <title>Comparative genomic study of the Penicillium genus elucidates a diverse pangenome and 15 lateral gene transfer events.</title>
        <authorList>
            <person name="Petersen C."/>
            <person name="Sorensen T."/>
            <person name="Nielsen M.R."/>
            <person name="Sondergaard T.E."/>
            <person name="Sorensen J.L."/>
            <person name="Fitzpatrick D.A."/>
            <person name="Frisvad J.C."/>
            <person name="Nielsen K.L."/>
        </authorList>
    </citation>
    <scope>NUCLEOTIDE SEQUENCE</scope>
    <source>
        <strain evidence="2">IBT 16125</strain>
    </source>
</reference>
<protein>
    <submittedName>
        <fullName evidence="2">Uncharacterized protein</fullName>
    </submittedName>
</protein>
<accession>A0AAD6CFN5</accession>
<dbReference type="AlphaFoldDB" id="A0AAD6CFN5"/>